<evidence type="ECO:0000256" key="1">
    <source>
        <dbReference type="SAM" id="MobiDB-lite"/>
    </source>
</evidence>
<reference evidence="2 3" key="1">
    <citation type="submission" date="2024-01" db="EMBL/GenBank/DDBJ databases">
        <title>The complete chloroplast genome sequence of Lithospermum erythrorhizon: insights into the phylogenetic relationship among Boraginaceae species and the maternal lineages of purple gromwells.</title>
        <authorList>
            <person name="Okada T."/>
            <person name="Watanabe K."/>
        </authorList>
    </citation>
    <scope>NUCLEOTIDE SEQUENCE [LARGE SCALE GENOMIC DNA]</scope>
</reference>
<dbReference type="AlphaFoldDB" id="A0AAV3S3G6"/>
<feature type="region of interest" description="Disordered" evidence="1">
    <location>
        <begin position="33"/>
        <end position="60"/>
    </location>
</feature>
<keyword evidence="3" id="KW-1185">Reference proteome</keyword>
<feature type="region of interest" description="Disordered" evidence="1">
    <location>
        <begin position="136"/>
        <end position="161"/>
    </location>
</feature>
<organism evidence="2 3">
    <name type="scientific">Lithospermum erythrorhizon</name>
    <name type="common">Purple gromwell</name>
    <name type="synonym">Lithospermum officinale var. erythrorhizon</name>
    <dbReference type="NCBI Taxonomy" id="34254"/>
    <lineage>
        <taxon>Eukaryota</taxon>
        <taxon>Viridiplantae</taxon>
        <taxon>Streptophyta</taxon>
        <taxon>Embryophyta</taxon>
        <taxon>Tracheophyta</taxon>
        <taxon>Spermatophyta</taxon>
        <taxon>Magnoliopsida</taxon>
        <taxon>eudicotyledons</taxon>
        <taxon>Gunneridae</taxon>
        <taxon>Pentapetalae</taxon>
        <taxon>asterids</taxon>
        <taxon>lamiids</taxon>
        <taxon>Boraginales</taxon>
        <taxon>Boraginaceae</taxon>
        <taxon>Boraginoideae</taxon>
        <taxon>Lithospermeae</taxon>
        <taxon>Lithospermum</taxon>
    </lineage>
</organism>
<evidence type="ECO:0000313" key="3">
    <source>
        <dbReference type="Proteomes" id="UP001454036"/>
    </source>
</evidence>
<sequence>MKAPYTLPNGLSIKEGHLWNKRMEAFHGVHPLLSAEEGRKHPSKKDVENSRSDRVDATKRAEDAKARALKAEERIKQVDVGEFAAAVVNFVNKFQEEFPQLLDLFNRFKVDWPAYFEGMLALGETVEVSVEDLEREAASGKVDGEEDAAPEEATVDDAATT</sequence>
<dbReference type="Proteomes" id="UP001454036">
    <property type="component" value="Unassembled WGS sequence"/>
</dbReference>
<dbReference type="EMBL" id="BAABME010014750">
    <property type="protein sequence ID" value="GAA0187474.1"/>
    <property type="molecule type" value="Genomic_DNA"/>
</dbReference>
<feature type="compositionally biased region" description="Basic and acidic residues" evidence="1">
    <location>
        <begin position="36"/>
        <end position="60"/>
    </location>
</feature>
<name>A0AAV3S3G6_LITER</name>
<feature type="compositionally biased region" description="Acidic residues" evidence="1">
    <location>
        <begin position="144"/>
        <end position="155"/>
    </location>
</feature>
<comment type="caution">
    <text evidence="2">The sequence shown here is derived from an EMBL/GenBank/DDBJ whole genome shotgun (WGS) entry which is preliminary data.</text>
</comment>
<proteinExistence type="predicted"/>
<protein>
    <submittedName>
        <fullName evidence="2">Uncharacterized protein</fullName>
    </submittedName>
</protein>
<gene>
    <name evidence="2" type="ORF">LIER_34762</name>
</gene>
<accession>A0AAV3S3G6</accession>
<evidence type="ECO:0000313" key="2">
    <source>
        <dbReference type="EMBL" id="GAA0187474.1"/>
    </source>
</evidence>